<dbReference type="PANTHER" id="PTHR46616">
    <property type="entry name" value="UBIQUITIN-PROTEIN LIGASE"/>
    <property type="match status" value="1"/>
</dbReference>
<feature type="transmembrane region" description="Helical" evidence="5">
    <location>
        <begin position="226"/>
        <end position="250"/>
    </location>
</feature>
<evidence type="ECO:0000256" key="2">
    <source>
        <dbReference type="ARBA" id="ARBA00022771"/>
    </source>
</evidence>
<evidence type="ECO:0000313" key="7">
    <source>
        <dbReference type="EMBL" id="KAK4263543.1"/>
    </source>
</evidence>
<feature type="transmembrane region" description="Helical" evidence="5">
    <location>
        <begin position="199"/>
        <end position="220"/>
    </location>
</feature>
<keyword evidence="1" id="KW-0479">Metal-binding</keyword>
<proteinExistence type="predicted"/>
<dbReference type="SUPFAM" id="SSF57850">
    <property type="entry name" value="RING/U-box"/>
    <property type="match status" value="1"/>
</dbReference>
<dbReference type="InterPro" id="IPR013083">
    <property type="entry name" value="Znf_RING/FYVE/PHD"/>
</dbReference>
<evidence type="ECO:0000313" key="8">
    <source>
        <dbReference type="Proteomes" id="UP001293593"/>
    </source>
</evidence>
<evidence type="ECO:0000259" key="6">
    <source>
        <dbReference type="PROSITE" id="PS50089"/>
    </source>
</evidence>
<dbReference type="Gene3D" id="3.30.40.10">
    <property type="entry name" value="Zinc/RING finger domain, C3HC4 (zinc finger)"/>
    <property type="match status" value="1"/>
</dbReference>
<evidence type="ECO:0000256" key="3">
    <source>
        <dbReference type="ARBA" id="ARBA00022833"/>
    </source>
</evidence>
<dbReference type="GO" id="GO:0008270">
    <property type="term" value="F:zinc ion binding"/>
    <property type="evidence" value="ECO:0007669"/>
    <property type="project" value="UniProtKB-KW"/>
</dbReference>
<sequence>MWSFVTNPLANNRVKGNSRETNQTCSDCSDDEVLSNASKDEGLECPICWESFNIVENVPYVLWCGHTICKNCILGLQLAVLKLPAQQIKIPFFISCPWCQLLSFRLVYKGNLKFPRKNFFLLWMVESRNGDRYKLVSSNVDSQQIYSPISNFLQGNQASNCNLRRHSINLGSGQRESDGNDGSRDGTRRPFSLNKSLDFFIHVISKFPLVAILLLIAFFAVPVSAVIVSIYLLLTVVFAIPSCLVLYFAYPTLERLVKEIIS</sequence>
<dbReference type="EMBL" id="JAWXYG010000009">
    <property type="protein sequence ID" value="KAK4263543.1"/>
    <property type="molecule type" value="Genomic_DNA"/>
</dbReference>
<protein>
    <recommendedName>
        <fullName evidence="6">RING-type domain-containing protein</fullName>
    </recommendedName>
</protein>
<dbReference type="InterPro" id="IPR017907">
    <property type="entry name" value="Znf_RING_CS"/>
</dbReference>
<dbReference type="PROSITE" id="PS50089">
    <property type="entry name" value="ZF_RING_2"/>
    <property type="match status" value="1"/>
</dbReference>
<dbReference type="AlphaFoldDB" id="A0AAE1MIY2"/>
<dbReference type="InterPro" id="IPR001841">
    <property type="entry name" value="Znf_RING"/>
</dbReference>
<comment type="caution">
    <text evidence="7">The sequence shown here is derived from an EMBL/GenBank/DDBJ whole genome shotgun (WGS) entry which is preliminary data.</text>
</comment>
<keyword evidence="2 4" id="KW-0863">Zinc-finger</keyword>
<dbReference type="Proteomes" id="UP001293593">
    <property type="component" value="Unassembled WGS sequence"/>
</dbReference>
<dbReference type="Pfam" id="PF13445">
    <property type="entry name" value="zf-RING_UBOX"/>
    <property type="match status" value="1"/>
</dbReference>
<keyword evidence="5" id="KW-0812">Transmembrane</keyword>
<evidence type="ECO:0000256" key="5">
    <source>
        <dbReference type="SAM" id="Phobius"/>
    </source>
</evidence>
<keyword evidence="5" id="KW-1133">Transmembrane helix</keyword>
<accession>A0AAE1MIY2</accession>
<keyword evidence="3" id="KW-0862">Zinc</keyword>
<dbReference type="PROSITE" id="PS00518">
    <property type="entry name" value="ZF_RING_1"/>
    <property type="match status" value="1"/>
</dbReference>
<evidence type="ECO:0000256" key="1">
    <source>
        <dbReference type="ARBA" id="ARBA00022723"/>
    </source>
</evidence>
<reference evidence="7" key="1">
    <citation type="submission" date="2023-10" db="EMBL/GenBank/DDBJ databases">
        <title>Chromosome-level genome of the transformable northern wattle, Acacia crassicarpa.</title>
        <authorList>
            <person name="Massaro I."/>
            <person name="Sinha N.R."/>
            <person name="Poethig S."/>
            <person name="Leichty A.R."/>
        </authorList>
    </citation>
    <scope>NUCLEOTIDE SEQUENCE</scope>
    <source>
        <strain evidence="7">Acra3RX</strain>
        <tissue evidence="7">Leaf</tissue>
    </source>
</reference>
<dbReference type="InterPro" id="IPR027370">
    <property type="entry name" value="Znf-RING_euk"/>
</dbReference>
<evidence type="ECO:0000256" key="4">
    <source>
        <dbReference type="PROSITE-ProRule" id="PRU00175"/>
    </source>
</evidence>
<name>A0AAE1MIY2_9FABA</name>
<feature type="domain" description="RING-type" evidence="6">
    <location>
        <begin position="45"/>
        <end position="100"/>
    </location>
</feature>
<dbReference type="GO" id="GO:0140096">
    <property type="term" value="F:catalytic activity, acting on a protein"/>
    <property type="evidence" value="ECO:0007669"/>
    <property type="project" value="UniProtKB-ARBA"/>
</dbReference>
<keyword evidence="8" id="KW-1185">Reference proteome</keyword>
<keyword evidence="5" id="KW-0472">Membrane</keyword>
<gene>
    <name evidence="7" type="ORF">QN277_028937</name>
</gene>
<organism evidence="7 8">
    <name type="scientific">Acacia crassicarpa</name>
    <name type="common">northern wattle</name>
    <dbReference type="NCBI Taxonomy" id="499986"/>
    <lineage>
        <taxon>Eukaryota</taxon>
        <taxon>Viridiplantae</taxon>
        <taxon>Streptophyta</taxon>
        <taxon>Embryophyta</taxon>
        <taxon>Tracheophyta</taxon>
        <taxon>Spermatophyta</taxon>
        <taxon>Magnoliopsida</taxon>
        <taxon>eudicotyledons</taxon>
        <taxon>Gunneridae</taxon>
        <taxon>Pentapetalae</taxon>
        <taxon>rosids</taxon>
        <taxon>fabids</taxon>
        <taxon>Fabales</taxon>
        <taxon>Fabaceae</taxon>
        <taxon>Caesalpinioideae</taxon>
        <taxon>mimosoid clade</taxon>
        <taxon>Acacieae</taxon>
        <taxon>Acacia</taxon>
    </lineage>
</organism>
<dbReference type="PANTHER" id="PTHR46616:SF1">
    <property type="entry name" value="TRANSCRIPTION FACTOR C2H2 FAMILY-RELATED"/>
    <property type="match status" value="1"/>
</dbReference>